<dbReference type="PANTHER" id="PTHR43004:SF6">
    <property type="entry name" value="FAD_NAD(P)-BINDING OXIDOREDUCTASE FAMILY PROTEIN"/>
    <property type="match status" value="1"/>
</dbReference>
<evidence type="ECO:0000313" key="4">
    <source>
        <dbReference type="EMBL" id="KMZ75011.1"/>
    </source>
</evidence>
<dbReference type="SUPFAM" id="SSF51905">
    <property type="entry name" value="FAD/NAD(P)-binding domain"/>
    <property type="match status" value="1"/>
</dbReference>
<dbReference type="InterPro" id="IPR036188">
    <property type="entry name" value="FAD/NAD-bd_sf"/>
</dbReference>
<dbReference type="GO" id="GO:0008682">
    <property type="term" value="F:3-demethoxyubiquinol 3-hydroxylase activity"/>
    <property type="evidence" value="ECO:0000318"/>
    <property type="project" value="GO_Central"/>
</dbReference>
<dbReference type="STRING" id="29655.A0A0K9Q131"/>
<keyword evidence="4" id="KW-0560">Oxidoreductase</keyword>
<keyword evidence="1" id="KW-0285">Flavoprotein</keyword>
<sequence length="725" mass="81238">MQTATFLWRNTYSGGNFLWREKTWCHIRHFSSPSTSKISDIFDDEDSSGGRGQYPHVPVLIIGAGPVGLVLSMLLTKLGVKCALLDKNMEFSRHPQAHFINNRSMELFRKLDGLASEIESLQPPVNLWRKFIYCTSLSGPILGSVDHMRAQDFDKVVSPISVAHFSQYKLVRLLLNKLKNLGFHVCNSNFFEDWSRNLELEKRILMRHECTSIHPDSKGVTVEVSFVNEGKLVKRNIHCSILIGADGSRSTVRELIGIKMNGEKNLQKLISVHFLSQDLGQYLLKERPGMLFFIFNTDGIGVLVAHDLNEGEFILQIPFYPPQQNIKDFSHKVCENMIFKLVGHKLGDIDVLDIKSWVMHAEVAEKYISNEGRVILVGDAAHCFPPAGGFGMNTGIQDSHNLAWKIASIFHGISSQSILQTYEMERRPVALFNTSLSIQNFKEAMSIPTALGLNPAVANSVHRAIDSLTGVIVPSGLQKLALEGLMTIGRAQLSEIILNENNPIGASRLAKVKNIIDNGKSLQLQFPAEDLGFRYMDGVLLHDLDEVKNIVSTEETHSRRSYREFVPSAKPGTRLPHMNVKPLCALSNKDVLSTLDLISGDKLEWLLLIAPRTKSYDLAASTVNMAKHFGVPLKICVIWAQGSFNNQADRRSTDISLESKIDIIDVEEIKNPSTQVTWWEICQMPSDGAILVRPDEHIAWRSKSGNTNDHELEKIFSMILSGNFF</sequence>
<dbReference type="GO" id="GO:0071949">
    <property type="term" value="F:FAD binding"/>
    <property type="evidence" value="ECO:0007669"/>
    <property type="project" value="InterPro"/>
</dbReference>
<feature type="domain" description="FAD-binding" evidence="3">
    <location>
        <begin position="57"/>
        <end position="430"/>
    </location>
</feature>
<keyword evidence="5" id="KW-1185">Reference proteome</keyword>
<dbReference type="PANTHER" id="PTHR43004">
    <property type="entry name" value="TRK SYSTEM POTASSIUM UPTAKE PROTEIN"/>
    <property type="match status" value="1"/>
</dbReference>
<dbReference type="GO" id="GO:0006744">
    <property type="term" value="P:ubiquinone biosynthetic process"/>
    <property type="evidence" value="ECO:0000318"/>
    <property type="project" value="GO_Central"/>
</dbReference>
<dbReference type="Gene3D" id="3.30.9.10">
    <property type="entry name" value="D-Amino Acid Oxidase, subunit A, domain 2"/>
    <property type="match status" value="1"/>
</dbReference>
<dbReference type="GO" id="GO:0005739">
    <property type="term" value="C:mitochondrion"/>
    <property type="evidence" value="ECO:0000318"/>
    <property type="project" value="GO_Central"/>
</dbReference>
<evidence type="ECO:0000256" key="2">
    <source>
        <dbReference type="ARBA" id="ARBA00022827"/>
    </source>
</evidence>
<name>A0A0K9Q131_ZOSMR</name>
<reference evidence="5" key="1">
    <citation type="journal article" date="2016" name="Nature">
        <title>The genome of the seagrass Zostera marina reveals angiosperm adaptation to the sea.</title>
        <authorList>
            <person name="Olsen J.L."/>
            <person name="Rouze P."/>
            <person name="Verhelst B."/>
            <person name="Lin Y.-C."/>
            <person name="Bayer T."/>
            <person name="Collen J."/>
            <person name="Dattolo E."/>
            <person name="De Paoli E."/>
            <person name="Dittami S."/>
            <person name="Maumus F."/>
            <person name="Michel G."/>
            <person name="Kersting A."/>
            <person name="Lauritano C."/>
            <person name="Lohaus R."/>
            <person name="Toepel M."/>
            <person name="Tonon T."/>
            <person name="Vanneste K."/>
            <person name="Amirebrahimi M."/>
            <person name="Brakel J."/>
            <person name="Bostroem C."/>
            <person name="Chovatia M."/>
            <person name="Grimwood J."/>
            <person name="Jenkins J.W."/>
            <person name="Jueterbock A."/>
            <person name="Mraz A."/>
            <person name="Stam W.T."/>
            <person name="Tice H."/>
            <person name="Bornberg-Bauer E."/>
            <person name="Green P.J."/>
            <person name="Pearson G.A."/>
            <person name="Procaccini G."/>
            <person name="Duarte C.M."/>
            <person name="Schmutz J."/>
            <person name="Reusch T.B.H."/>
            <person name="Van de Peer Y."/>
        </authorList>
    </citation>
    <scope>NUCLEOTIDE SEQUENCE [LARGE SCALE GENOMIC DNA]</scope>
    <source>
        <strain evidence="5">cv. Finnish</strain>
    </source>
</reference>
<protein>
    <submittedName>
        <fullName evidence="4">FAD-binding monooxygenase, PheA/TfdB family</fullName>
    </submittedName>
</protein>
<proteinExistence type="predicted"/>
<keyword evidence="2" id="KW-0274">FAD</keyword>
<keyword evidence="4" id="KW-0503">Monooxygenase</keyword>
<dbReference type="OMA" id="HMQHTRW"/>
<dbReference type="Proteomes" id="UP000036987">
    <property type="component" value="Unassembled WGS sequence"/>
</dbReference>
<comment type="caution">
    <text evidence="4">The sequence shown here is derived from an EMBL/GenBank/DDBJ whole genome shotgun (WGS) entry which is preliminary data.</text>
</comment>
<evidence type="ECO:0000259" key="3">
    <source>
        <dbReference type="Pfam" id="PF01494"/>
    </source>
</evidence>
<dbReference type="OrthoDB" id="1716816at2759"/>
<dbReference type="PRINTS" id="PR00420">
    <property type="entry name" value="RNGMNOXGNASE"/>
</dbReference>
<dbReference type="GO" id="GO:0016709">
    <property type="term" value="F:oxidoreductase activity, acting on paired donors, with incorporation or reduction of molecular oxygen, NAD(P)H as one donor, and incorporation of one atom of oxygen"/>
    <property type="evidence" value="ECO:0007669"/>
    <property type="project" value="UniProtKB-ARBA"/>
</dbReference>
<dbReference type="EMBL" id="LFYR01000216">
    <property type="protein sequence ID" value="KMZ75011.1"/>
    <property type="molecule type" value="Genomic_DNA"/>
</dbReference>
<gene>
    <name evidence="4" type="ORF">ZOSMA_11G00320</name>
</gene>
<evidence type="ECO:0000313" key="5">
    <source>
        <dbReference type="Proteomes" id="UP000036987"/>
    </source>
</evidence>
<dbReference type="InterPro" id="IPR002938">
    <property type="entry name" value="FAD-bd"/>
</dbReference>
<evidence type="ECO:0000256" key="1">
    <source>
        <dbReference type="ARBA" id="ARBA00022630"/>
    </source>
</evidence>
<organism evidence="4 5">
    <name type="scientific">Zostera marina</name>
    <name type="common">Eelgrass</name>
    <dbReference type="NCBI Taxonomy" id="29655"/>
    <lineage>
        <taxon>Eukaryota</taxon>
        <taxon>Viridiplantae</taxon>
        <taxon>Streptophyta</taxon>
        <taxon>Embryophyta</taxon>
        <taxon>Tracheophyta</taxon>
        <taxon>Spermatophyta</taxon>
        <taxon>Magnoliopsida</taxon>
        <taxon>Liliopsida</taxon>
        <taxon>Zosteraceae</taxon>
        <taxon>Zostera</taxon>
    </lineage>
</organism>
<dbReference type="InterPro" id="IPR050641">
    <property type="entry name" value="RIFMO-like"/>
</dbReference>
<dbReference type="Gene3D" id="3.50.50.60">
    <property type="entry name" value="FAD/NAD(P)-binding domain"/>
    <property type="match status" value="1"/>
</dbReference>
<dbReference type="Pfam" id="PF01494">
    <property type="entry name" value="FAD_binding_3"/>
    <property type="match status" value="1"/>
</dbReference>
<accession>A0A0K9Q131</accession>
<dbReference type="Gene3D" id="3.40.30.120">
    <property type="match status" value="1"/>
</dbReference>
<dbReference type="AlphaFoldDB" id="A0A0K9Q131"/>